<dbReference type="AlphaFoldDB" id="A0A1W2BMB2"/>
<accession>A0A1W2BMB2</accession>
<feature type="domain" description="DUF4174" evidence="3">
    <location>
        <begin position="54"/>
        <end position="155"/>
    </location>
</feature>
<dbReference type="RefSeq" id="WP_084352567.1">
    <property type="nucleotide sequence ID" value="NZ_FWYD01000004.1"/>
</dbReference>
<keyword evidence="1 2" id="KW-0732">Signal</keyword>
<feature type="chain" id="PRO_5012800138" description="DUF4174 domain-containing protein" evidence="2">
    <location>
        <begin position="25"/>
        <end position="164"/>
    </location>
</feature>
<dbReference type="InterPro" id="IPR025232">
    <property type="entry name" value="DUF4174"/>
</dbReference>
<feature type="signal peptide" evidence="2">
    <location>
        <begin position="1"/>
        <end position="24"/>
    </location>
</feature>
<gene>
    <name evidence="4" type="ORF">SAMN06295998_104165</name>
</gene>
<evidence type="ECO:0000313" key="5">
    <source>
        <dbReference type="Proteomes" id="UP000192330"/>
    </source>
</evidence>
<sequence>MTLSRQLFSAIFATALAISPAITAAAEEVAQELLLNPPETEELPLVRSAEGVDLAEYLWIKRPIIVFADSSADPRYVQQMQFINDRIDDLALRDVVVLTDTDASTASPARQKLRPRGFMLAILGKDGGVKLRKPLPWSVREITRSIDKFPTRRQEIRDRHPARP</sequence>
<proteinExistence type="predicted"/>
<dbReference type="STRING" id="1387277.SAMN06295998_104165"/>
<evidence type="ECO:0000313" key="4">
    <source>
        <dbReference type="EMBL" id="SMC73966.1"/>
    </source>
</evidence>
<keyword evidence="5" id="KW-1185">Reference proteome</keyword>
<evidence type="ECO:0000256" key="1">
    <source>
        <dbReference type="ARBA" id="ARBA00022729"/>
    </source>
</evidence>
<dbReference type="EMBL" id="FWYD01000004">
    <property type="protein sequence ID" value="SMC73966.1"/>
    <property type="molecule type" value="Genomic_DNA"/>
</dbReference>
<dbReference type="Proteomes" id="UP000192330">
    <property type="component" value="Unassembled WGS sequence"/>
</dbReference>
<name>A0A1W2BMB2_9RHOB</name>
<protein>
    <recommendedName>
        <fullName evidence="3">DUF4174 domain-containing protein</fullName>
    </recommendedName>
</protein>
<evidence type="ECO:0000256" key="2">
    <source>
        <dbReference type="SAM" id="SignalP"/>
    </source>
</evidence>
<dbReference type="Pfam" id="PF13778">
    <property type="entry name" value="DUF4174"/>
    <property type="match status" value="1"/>
</dbReference>
<evidence type="ECO:0000259" key="3">
    <source>
        <dbReference type="Pfam" id="PF13778"/>
    </source>
</evidence>
<dbReference type="OrthoDB" id="7362103at2"/>
<organism evidence="4 5">
    <name type="scientific">Primorskyibacter flagellatus</name>
    <dbReference type="NCBI Taxonomy" id="1387277"/>
    <lineage>
        <taxon>Bacteria</taxon>
        <taxon>Pseudomonadati</taxon>
        <taxon>Pseudomonadota</taxon>
        <taxon>Alphaproteobacteria</taxon>
        <taxon>Rhodobacterales</taxon>
        <taxon>Roseobacteraceae</taxon>
        <taxon>Primorskyibacter</taxon>
    </lineage>
</organism>
<reference evidence="4 5" key="1">
    <citation type="submission" date="2017-04" db="EMBL/GenBank/DDBJ databases">
        <authorList>
            <person name="Afonso C.L."/>
            <person name="Miller P.J."/>
            <person name="Scott M.A."/>
            <person name="Spackman E."/>
            <person name="Goraichik I."/>
            <person name="Dimitrov K.M."/>
            <person name="Suarez D.L."/>
            <person name="Swayne D.E."/>
        </authorList>
    </citation>
    <scope>NUCLEOTIDE SEQUENCE [LARGE SCALE GENOMIC DNA]</scope>
    <source>
        <strain evidence="4 5">CGMCC 1.12644</strain>
    </source>
</reference>